<name>L8JDF8_9GAMM</name>
<dbReference type="EMBL" id="AMZO01000006">
    <property type="protein sequence ID" value="ELR66850.1"/>
    <property type="molecule type" value="Genomic_DNA"/>
</dbReference>
<organism evidence="1 2">
    <name type="scientific">Photobacterium marinum</name>
    <dbReference type="NCBI Taxonomy" id="1056511"/>
    <lineage>
        <taxon>Bacteria</taxon>
        <taxon>Pseudomonadati</taxon>
        <taxon>Pseudomonadota</taxon>
        <taxon>Gammaproteobacteria</taxon>
        <taxon>Vibrionales</taxon>
        <taxon>Vibrionaceae</taxon>
        <taxon>Photobacterium</taxon>
    </lineage>
</organism>
<evidence type="ECO:0000313" key="2">
    <source>
        <dbReference type="Proteomes" id="UP000011134"/>
    </source>
</evidence>
<dbReference type="Proteomes" id="UP000011134">
    <property type="component" value="Unassembled WGS sequence"/>
</dbReference>
<protein>
    <submittedName>
        <fullName evidence="1">Uncharacterized protein</fullName>
    </submittedName>
</protein>
<proteinExistence type="predicted"/>
<accession>L8JDF8</accession>
<keyword evidence="2" id="KW-1185">Reference proteome</keyword>
<comment type="caution">
    <text evidence="1">The sequence shown here is derived from an EMBL/GenBank/DDBJ whole genome shotgun (WGS) entry which is preliminary data.</text>
</comment>
<dbReference type="AlphaFoldDB" id="L8JDF8"/>
<gene>
    <name evidence="1" type="ORF">C942_04549</name>
</gene>
<reference evidence="1 2" key="1">
    <citation type="submission" date="2012-12" db="EMBL/GenBank/DDBJ databases">
        <title>Genome Assembly of Photobacterium sp. AK15.</title>
        <authorList>
            <person name="Khatri I."/>
            <person name="Vaidya B."/>
            <person name="Srinivas T.N.R."/>
            <person name="Subramanian S."/>
            <person name="Pinnaka A."/>
        </authorList>
    </citation>
    <scope>NUCLEOTIDE SEQUENCE [LARGE SCALE GENOMIC DNA]</scope>
    <source>
        <strain evidence="1 2">AK15</strain>
    </source>
</reference>
<dbReference type="PATRIC" id="fig|1056511.3.peg.1378"/>
<sequence length="54" mass="6034">MIAKLTVMTITGVNPDIERVLSPFKLLDKIGNMSHKSPFFVFINSAVLMVPIMK</sequence>
<evidence type="ECO:0000313" key="1">
    <source>
        <dbReference type="EMBL" id="ELR66850.1"/>
    </source>
</evidence>